<feature type="domain" description="CAAX prenyl protease 2/Lysostaphin resistance protein A-like" evidence="3">
    <location>
        <begin position="27"/>
        <end position="110"/>
    </location>
</feature>
<gene>
    <name evidence="4" type="ORF">JZO71_02860</name>
</gene>
<evidence type="ECO:0000259" key="3">
    <source>
        <dbReference type="Pfam" id="PF02517"/>
    </source>
</evidence>
<organism evidence="4 5">
    <name type="scientific">Candidatus Enterococcus courvalinii</name>
    <dbReference type="NCBI Taxonomy" id="2815329"/>
    <lineage>
        <taxon>Bacteria</taxon>
        <taxon>Bacillati</taxon>
        <taxon>Bacillota</taxon>
        <taxon>Bacilli</taxon>
        <taxon>Lactobacillales</taxon>
        <taxon>Enterococcaceae</taxon>
        <taxon>Enterococcus</taxon>
    </lineage>
</organism>
<evidence type="ECO:0000313" key="5">
    <source>
        <dbReference type="Proteomes" id="UP000664832"/>
    </source>
</evidence>
<comment type="similarity">
    <text evidence="1">Belongs to the UPF0177 family.</text>
</comment>
<keyword evidence="2" id="KW-0472">Membrane</keyword>
<feature type="transmembrane region" description="Helical" evidence="2">
    <location>
        <begin position="84"/>
        <end position="110"/>
    </location>
</feature>
<protein>
    <submittedName>
        <fullName evidence="4">CPBP family intramembrane metalloprotease</fullName>
    </submittedName>
</protein>
<name>A0ABS3HXR2_9ENTE</name>
<comment type="caution">
    <text evidence="4">The sequence shown here is derived from an EMBL/GenBank/DDBJ whole genome shotgun (WGS) entry which is preliminary data.</text>
</comment>
<accession>A0ABS3HXR2</accession>
<dbReference type="Pfam" id="PF02517">
    <property type="entry name" value="Rce1-like"/>
    <property type="match status" value="1"/>
</dbReference>
<dbReference type="InterPro" id="IPR003675">
    <property type="entry name" value="Rce1/LyrA-like_dom"/>
</dbReference>
<feature type="transmembrane region" description="Helical" evidence="2">
    <location>
        <begin position="52"/>
        <end position="72"/>
    </location>
</feature>
<proteinExistence type="inferred from homology"/>
<sequence length="120" mass="13955">MNIIINKTIILDVKYYITGKLNIVKFLFSIPIMTIEELAFRLPIIFDNASHLSCWSYLIISSFTFGSVHIFFSKQDLVSKTILGFILGFTMIETQNIIFSIVLHLFYNFLACRPYQMRGK</sequence>
<reference evidence="4 5" key="1">
    <citation type="submission" date="2021-03" db="EMBL/GenBank/DDBJ databases">
        <title>Enterococcal diversity collection.</title>
        <authorList>
            <person name="Gilmore M.S."/>
            <person name="Schwartzman J."/>
            <person name="Van Tyne D."/>
            <person name="Martin M."/>
            <person name="Earl A.M."/>
            <person name="Manson A.L."/>
            <person name="Straub T."/>
            <person name="Salamzade R."/>
            <person name="Saavedra J."/>
            <person name="Lebreton F."/>
            <person name="Prichula J."/>
            <person name="Schaufler K."/>
            <person name="Gaca A."/>
            <person name="Sgardioli B."/>
            <person name="Wagenaar J."/>
            <person name="Strong T."/>
        </authorList>
    </citation>
    <scope>NUCLEOTIDE SEQUENCE [LARGE SCALE GENOMIC DNA]</scope>
    <source>
        <strain evidence="4 5">MSG2901</strain>
    </source>
</reference>
<dbReference type="GO" id="GO:0008237">
    <property type="term" value="F:metallopeptidase activity"/>
    <property type="evidence" value="ECO:0007669"/>
    <property type="project" value="UniProtKB-KW"/>
</dbReference>
<dbReference type="Proteomes" id="UP000664832">
    <property type="component" value="Unassembled WGS sequence"/>
</dbReference>
<evidence type="ECO:0000256" key="2">
    <source>
        <dbReference type="SAM" id="Phobius"/>
    </source>
</evidence>
<keyword evidence="4" id="KW-0378">Hydrolase</keyword>
<dbReference type="EMBL" id="JAFLWI010000003">
    <property type="protein sequence ID" value="MBO0481263.1"/>
    <property type="molecule type" value="Genomic_DNA"/>
</dbReference>
<keyword evidence="4" id="KW-0482">Metalloprotease</keyword>
<keyword evidence="2" id="KW-1133">Transmembrane helix</keyword>
<evidence type="ECO:0000313" key="4">
    <source>
        <dbReference type="EMBL" id="MBO0481263.1"/>
    </source>
</evidence>
<keyword evidence="2" id="KW-0812">Transmembrane</keyword>
<keyword evidence="5" id="KW-1185">Reference proteome</keyword>
<evidence type="ECO:0000256" key="1">
    <source>
        <dbReference type="ARBA" id="ARBA00009067"/>
    </source>
</evidence>
<keyword evidence="4" id="KW-0645">Protease</keyword>
<feature type="transmembrane region" description="Helical" evidence="2">
    <location>
        <begin position="23"/>
        <end position="40"/>
    </location>
</feature>